<dbReference type="FunFam" id="3.30.160.60:FF:002343">
    <property type="entry name" value="Zinc finger protein 33A"/>
    <property type="match status" value="1"/>
</dbReference>
<keyword evidence="14" id="KW-0472">Membrane</keyword>
<evidence type="ECO:0000259" key="15">
    <source>
        <dbReference type="PROSITE" id="PS50157"/>
    </source>
</evidence>
<evidence type="ECO:0000313" key="18">
    <source>
        <dbReference type="Proteomes" id="UP001152888"/>
    </source>
</evidence>
<comment type="similarity">
    <text evidence="2">Belongs to the krueppel C2H2-type zinc-finger protein family.</text>
</comment>
<dbReference type="SUPFAM" id="SSF57716">
    <property type="entry name" value="Glucocorticoid receptor-like (DNA-binding domain)"/>
    <property type="match status" value="1"/>
</dbReference>
<dbReference type="SMART" id="SM00868">
    <property type="entry name" value="zf-AD"/>
    <property type="match status" value="1"/>
</dbReference>
<feature type="domain" description="C2H2-type" evidence="15">
    <location>
        <begin position="582"/>
        <end position="609"/>
    </location>
</feature>
<evidence type="ECO:0000256" key="13">
    <source>
        <dbReference type="SAM" id="MobiDB-lite"/>
    </source>
</evidence>
<evidence type="ECO:0000256" key="4">
    <source>
        <dbReference type="ARBA" id="ARBA00022737"/>
    </source>
</evidence>
<dbReference type="GO" id="GO:0005667">
    <property type="term" value="C:transcription regulator complex"/>
    <property type="evidence" value="ECO:0007669"/>
    <property type="project" value="TreeGrafter"/>
</dbReference>
<evidence type="ECO:0000313" key="17">
    <source>
        <dbReference type="EMBL" id="CAH1963325.1"/>
    </source>
</evidence>
<evidence type="ECO:0000256" key="1">
    <source>
        <dbReference type="ARBA" id="ARBA00004123"/>
    </source>
</evidence>
<dbReference type="GO" id="GO:0000785">
    <property type="term" value="C:chromatin"/>
    <property type="evidence" value="ECO:0007669"/>
    <property type="project" value="TreeGrafter"/>
</dbReference>
<sequence>MSCAVRGCDATRHKGEIVKFFSIPSLHAPGKSIVRKKANNILRERQTLWLQALHLNNITEDELRCLTVCSKHFVTGEPAPTGEKDHVDYVPCINMDPMRRNKNVGPIGRNQSTRKRSPELSTNNGYTKAYKPRNIYQRWANKATMCRVCLTQSPTMFDLSNEIDDADDNSQKMPIIQVLQIVTSTTINLHPKLPQCICPVCMSMLKMAYRFIVQFKDSQTKLKNEMNIEPIDNQMTVEIQPEHSNRNSKNGEVEVIVDENRYDLNDIVYVEEDDETGEDKYDVFLSKLGKEITATFASEKRDDAKQQNDTSAITILMKEKDSLVPVRELEIDDAAEVIRVELESDDCSLKDNTSMEHYVSDSEGPPLELRRQSQKDDRTTVKESSRDHIYSEAIREFNSEEEKMIESFIIHDPETTIVRRRKRRIRRPQLHKSQVRSNQEKVFECKRCGAQFATRSAFKTHTIKHDGKTFSCETCGRSYYTKHNLKDHMYVHTGGRVYLCNVCGKEFSYSTGLAYHMRLHTGEKRYQCAYCAKLFRMSSALKRHERTHTGEKPFQCKFCSRQFSSKSEVSSHEHVHTGFKPYRCKFCKKGFIKTHNLKLHLLQHCGPHNCDICDRTFIEEAILRMHYKVSHANLVPDVDLSGWKLSDYFEKAKGQVCATITWFVFKVSENQITVGLCTRIDIYVSLLYCRIIKSTYGKKKILLTFQQLTRYHSGQIILAHMLNKLLVLPASLVFFTVLLKIKITVTFISQNVNRSTSQTQDNL</sequence>
<keyword evidence="14" id="KW-1133">Transmembrane helix</keyword>
<keyword evidence="3 12" id="KW-0479">Metal-binding</keyword>
<dbReference type="FunFam" id="3.30.160.60:FF:000016">
    <property type="entry name" value="zinc finger protein 37 homolog"/>
    <property type="match status" value="1"/>
</dbReference>
<feature type="binding site" evidence="12">
    <location>
        <position position="201"/>
    </location>
    <ligand>
        <name>Zn(2+)</name>
        <dbReference type="ChEBI" id="CHEBI:29105"/>
    </ligand>
</feature>
<dbReference type="PANTHER" id="PTHR14003:SF23">
    <property type="entry name" value="ZINC FINGER PROTEIN 143"/>
    <property type="match status" value="1"/>
</dbReference>
<feature type="domain" description="C2H2-type" evidence="15">
    <location>
        <begin position="608"/>
        <end position="636"/>
    </location>
</feature>
<gene>
    <name evidence="17" type="ORF">ACAOBT_LOCUS5145</name>
</gene>
<dbReference type="Pfam" id="PF07776">
    <property type="entry name" value="zf-AD"/>
    <property type="match status" value="1"/>
</dbReference>
<feature type="compositionally biased region" description="Basic and acidic residues" evidence="13">
    <location>
        <begin position="368"/>
        <end position="383"/>
    </location>
</feature>
<evidence type="ECO:0000256" key="11">
    <source>
        <dbReference type="PROSITE-ProRule" id="PRU00042"/>
    </source>
</evidence>
<dbReference type="GO" id="GO:0000981">
    <property type="term" value="F:DNA-binding transcription factor activity, RNA polymerase II-specific"/>
    <property type="evidence" value="ECO:0007669"/>
    <property type="project" value="TreeGrafter"/>
</dbReference>
<feature type="domain" description="C2H2-type" evidence="15">
    <location>
        <begin position="526"/>
        <end position="553"/>
    </location>
</feature>
<dbReference type="AlphaFoldDB" id="A0A9P0K139"/>
<evidence type="ECO:0000256" key="5">
    <source>
        <dbReference type="ARBA" id="ARBA00022771"/>
    </source>
</evidence>
<evidence type="ECO:0000256" key="3">
    <source>
        <dbReference type="ARBA" id="ARBA00022723"/>
    </source>
</evidence>
<evidence type="ECO:0000259" key="16">
    <source>
        <dbReference type="PROSITE" id="PS51915"/>
    </source>
</evidence>
<feature type="domain" description="C2H2-type" evidence="15">
    <location>
        <begin position="443"/>
        <end position="470"/>
    </location>
</feature>
<keyword evidence="18" id="KW-1185">Reference proteome</keyword>
<dbReference type="SMART" id="SM00980">
    <property type="entry name" value="THAP"/>
    <property type="match status" value="1"/>
</dbReference>
<keyword evidence="8" id="KW-0238">DNA-binding</keyword>
<keyword evidence="10" id="KW-0539">Nucleus</keyword>
<dbReference type="GO" id="GO:0008270">
    <property type="term" value="F:zinc ion binding"/>
    <property type="evidence" value="ECO:0007669"/>
    <property type="project" value="UniProtKB-UniRule"/>
</dbReference>
<dbReference type="InterPro" id="IPR013087">
    <property type="entry name" value="Znf_C2H2_type"/>
</dbReference>
<keyword evidence="4" id="KW-0677">Repeat</keyword>
<organism evidence="17 18">
    <name type="scientific">Acanthoscelides obtectus</name>
    <name type="common">Bean weevil</name>
    <name type="synonym">Bruchus obtectus</name>
    <dbReference type="NCBI Taxonomy" id="200917"/>
    <lineage>
        <taxon>Eukaryota</taxon>
        <taxon>Metazoa</taxon>
        <taxon>Ecdysozoa</taxon>
        <taxon>Arthropoda</taxon>
        <taxon>Hexapoda</taxon>
        <taxon>Insecta</taxon>
        <taxon>Pterygota</taxon>
        <taxon>Neoptera</taxon>
        <taxon>Endopterygota</taxon>
        <taxon>Coleoptera</taxon>
        <taxon>Polyphaga</taxon>
        <taxon>Cucujiformia</taxon>
        <taxon>Chrysomeloidea</taxon>
        <taxon>Chrysomelidae</taxon>
        <taxon>Bruchinae</taxon>
        <taxon>Bruchini</taxon>
        <taxon>Acanthoscelides</taxon>
    </lineage>
</organism>
<evidence type="ECO:0000256" key="10">
    <source>
        <dbReference type="ARBA" id="ARBA00023242"/>
    </source>
</evidence>
<feature type="transmembrane region" description="Helical" evidence="14">
    <location>
        <begin position="717"/>
        <end position="739"/>
    </location>
</feature>
<reference evidence="17" key="1">
    <citation type="submission" date="2022-03" db="EMBL/GenBank/DDBJ databases">
        <authorList>
            <person name="Sayadi A."/>
        </authorList>
    </citation>
    <scope>NUCLEOTIDE SEQUENCE</scope>
</reference>
<dbReference type="EMBL" id="CAKOFQ010006707">
    <property type="protein sequence ID" value="CAH1963325.1"/>
    <property type="molecule type" value="Genomic_DNA"/>
</dbReference>
<dbReference type="Proteomes" id="UP001152888">
    <property type="component" value="Unassembled WGS sequence"/>
</dbReference>
<dbReference type="Gene3D" id="3.40.1800.20">
    <property type="match status" value="1"/>
</dbReference>
<proteinExistence type="inferred from homology"/>
<comment type="caution">
    <text evidence="17">The sequence shown here is derived from an EMBL/GenBank/DDBJ whole genome shotgun (WGS) entry which is preliminary data.</text>
</comment>
<dbReference type="PROSITE" id="PS50157">
    <property type="entry name" value="ZINC_FINGER_C2H2_2"/>
    <property type="match status" value="7"/>
</dbReference>
<dbReference type="PROSITE" id="PS00028">
    <property type="entry name" value="ZINC_FINGER_C2H2_1"/>
    <property type="match status" value="6"/>
</dbReference>
<evidence type="ECO:0000256" key="12">
    <source>
        <dbReference type="PROSITE-ProRule" id="PRU01263"/>
    </source>
</evidence>
<dbReference type="InterPro" id="IPR036236">
    <property type="entry name" value="Znf_C2H2_sf"/>
</dbReference>
<accession>A0A9P0K139</accession>
<dbReference type="InterPro" id="IPR006612">
    <property type="entry name" value="THAP_Znf"/>
</dbReference>
<feature type="region of interest" description="Disordered" evidence="13">
    <location>
        <begin position="100"/>
        <end position="124"/>
    </location>
</feature>
<dbReference type="GO" id="GO:0000978">
    <property type="term" value="F:RNA polymerase II cis-regulatory region sequence-specific DNA binding"/>
    <property type="evidence" value="ECO:0007669"/>
    <property type="project" value="TreeGrafter"/>
</dbReference>
<feature type="binding site" evidence="12">
    <location>
        <position position="149"/>
    </location>
    <ligand>
        <name>Zn(2+)</name>
        <dbReference type="ChEBI" id="CHEBI:29105"/>
    </ligand>
</feature>
<dbReference type="InterPro" id="IPR012934">
    <property type="entry name" value="Znf_AD"/>
</dbReference>
<feature type="domain" description="C2H2-type" evidence="15">
    <location>
        <begin position="470"/>
        <end position="497"/>
    </location>
</feature>
<name>A0A9P0K139_ACAOB</name>
<dbReference type="PROSITE" id="PS51915">
    <property type="entry name" value="ZAD"/>
    <property type="match status" value="1"/>
</dbReference>
<evidence type="ECO:0000256" key="6">
    <source>
        <dbReference type="ARBA" id="ARBA00022833"/>
    </source>
</evidence>
<dbReference type="OrthoDB" id="8113227at2759"/>
<dbReference type="Pfam" id="PF00096">
    <property type="entry name" value="zf-C2H2"/>
    <property type="match status" value="4"/>
</dbReference>
<dbReference type="SMART" id="SM00355">
    <property type="entry name" value="ZnF_C2H2"/>
    <property type="match status" value="7"/>
</dbReference>
<keyword evidence="6 12" id="KW-0862">Zinc</keyword>
<dbReference type="Gene3D" id="3.30.160.60">
    <property type="entry name" value="Classic Zinc Finger"/>
    <property type="match status" value="5"/>
</dbReference>
<feature type="domain" description="C2H2-type" evidence="15">
    <location>
        <begin position="498"/>
        <end position="525"/>
    </location>
</feature>
<keyword evidence="5 11" id="KW-0863">Zinc-finger</keyword>
<comment type="subcellular location">
    <subcellularLocation>
        <location evidence="1">Nucleus</location>
    </subcellularLocation>
</comment>
<evidence type="ECO:0000256" key="8">
    <source>
        <dbReference type="ARBA" id="ARBA00023125"/>
    </source>
</evidence>
<dbReference type="Pfam" id="PF05485">
    <property type="entry name" value="THAP"/>
    <property type="match status" value="1"/>
</dbReference>
<dbReference type="PANTHER" id="PTHR14003">
    <property type="entry name" value="TRANSCRIPTIONAL REPRESSOR PROTEIN YY"/>
    <property type="match status" value="1"/>
</dbReference>
<dbReference type="GO" id="GO:0031519">
    <property type="term" value="C:PcG protein complex"/>
    <property type="evidence" value="ECO:0007669"/>
    <property type="project" value="TreeGrafter"/>
</dbReference>
<dbReference type="FunFam" id="3.30.160.60:FF:000646">
    <property type="entry name" value="Myeloid zinc finger 1"/>
    <property type="match status" value="1"/>
</dbReference>
<evidence type="ECO:0000256" key="2">
    <source>
        <dbReference type="ARBA" id="ARBA00006991"/>
    </source>
</evidence>
<evidence type="ECO:0000256" key="9">
    <source>
        <dbReference type="ARBA" id="ARBA00023163"/>
    </source>
</evidence>
<protein>
    <submittedName>
        <fullName evidence="17">Uncharacterized protein</fullName>
    </submittedName>
</protein>
<feature type="domain" description="C2H2-type" evidence="15">
    <location>
        <begin position="554"/>
        <end position="581"/>
    </location>
</feature>
<feature type="domain" description="ZAD" evidence="16">
    <location>
        <begin position="144"/>
        <end position="225"/>
    </location>
</feature>
<feature type="binding site" evidence="12">
    <location>
        <position position="146"/>
    </location>
    <ligand>
        <name>Zn(2+)</name>
        <dbReference type="ChEBI" id="CHEBI:29105"/>
    </ligand>
</feature>
<keyword evidence="7" id="KW-0805">Transcription regulation</keyword>
<dbReference type="FunFam" id="3.30.160.60:FF:001370">
    <property type="entry name" value="Zinc finger protein"/>
    <property type="match status" value="1"/>
</dbReference>
<feature type="binding site" evidence="12">
    <location>
        <position position="198"/>
    </location>
    <ligand>
        <name>Zn(2+)</name>
        <dbReference type="ChEBI" id="CHEBI:29105"/>
    </ligand>
</feature>
<keyword evidence="9" id="KW-0804">Transcription</keyword>
<evidence type="ECO:0000256" key="14">
    <source>
        <dbReference type="SAM" id="Phobius"/>
    </source>
</evidence>
<dbReference type="SUPFAM" id="SSF57667">
    <property type="entry name" value="beta-beta-alpha zinc fingers"/>
    <property type="match status" value="4"/>
</dbReference>
<evidence type="ECO:0000256" key="7">
    <source>
        <dbReference type="ARBA" id="ARBA00023015"/>
    </source>
</evidence>
<feature type="region of interest" description="Disordered" evidence="13">
    <location>
        <begin position="355"/>
        <end position="383"/>
    </location>
</feature>
<keyword evidence="14" id="KW-0812">Transmembrane</keyword>